<evidence type="ECO:0000256" key="3">
    <source>
        <dbReference type="ARBA" id="ARBA00022777"/>
    </source>
</evidence>
<dbReference type="Gene3D" id="3.40.50.10240">
    <property type="entry name" value="Thiamin pyrophosphokinase, catalytic domain"/>
    <property type="match status" value="1"/>
</dbReference>
<protein>
    <recommendedName>
        <fullName evidence="5">Thiamine diphosphokinase</fullName>
        <ecNumber evidence="5">2.7.6.2</ecNumber>
    </recommendedName>
</protein>
<sequence length="213" mass="23057">MQTLIFANGNFDVFPEFPSLVETADLIIAADGGAVHCASAGILPHVALGDFDSIGRELLEYYEREGVEIYRHPVHKNATDLELALDLAGEKGAQQVCLLGALGGRWDMSMANIMLAAQEKYRKIDVSLVGSGCRMHILHSGREHSVVNRHGIMVSLLPLGGDAEGVTLSGFRYPLTGHTIRFGSSRGVSNLMEAESASVYHRDGVLLCIQHTE</sequence>
<dbReference type="GO" id="GO:0030975">
    <property type="term" value="F:thiamine binding"/>
    <property type="evidence" value="ECO:0007669"/>
    <property type="project" value="InterPro"/>
</dbReference>
<dbReference type="InterPro" id="IPR036371">
    <property type="entry name" value="TPK_B1-bd_sf"/>
</dbReference>
<dbReference type="GO" id="GO:0006772">
    <property type="term" value="P:thiamine metabolic process"/>
    <property type="evidence" value="ECO:0007669"/>
    <property type="project" value="UniProtKB-UniRule"/>
</dbReference>
<dbReference type="GO" id="GO:0016301">
    <property type="term" value="F:kinase activity"/>
    <property type="evidence" value="ECO:0007669"/>
    <property type="project" value="UniProtKB-KW"/>
</dbReference>
<dbReference type="InterPro" id="IPR007371">
    <property type="entry name" value="TPK_catalytic"/>
</dbReference>
<organism evidence="7 8">
    <name type="scientific">Desulfopila aestuarii DSM 18488</name>
    <dbReference type="NCBI Taxonomy" id="1121416"/>
    <lineage>
        <taxon>Bacteria</taxon>
        <taxon>Pseudomonadati</taxon>
        <taxon>Thermodesulfobacteriota</taxon>
        <taxon>Desulfobulbia</taxon>
        <taxon>Desulfobulbales</taxon>
        <taxon>Desulfocapsaceae</taxon>
        <taxon>Desulfopila</taxon>
    </lineage>
</organism>
<evidence type="ECO:0000256" key="1">
    <source>
        <dbReference type="ARBA" id="ARBA00022679"/>
    </source>
</evidence>
<dbReference type="Pfam" id="PF04263">
    <property type="entry name" value="TPK_catalytic"/>
    <property type="match status" value="1"/>
</dbReference>
<dbReference type="GO" id="GO:0004788">
    <property type="term" value="F:thiamine diphosphokinase activity"/>
    <property type="evidence" value="ECO:0007669"/>
    <property type="project" value="UniProtKB-UniRule"/>
</dbReference>
<evidence type="ECO:0000256" key="5">
    <source>
        <dbReference type="NCBIfam" id="TIGR01378"/>
    </source>
</evidence>
<dbReference type="STRING" id="1121416.SAMN02745220_01613"/>
<dbReference type="InterPro" id="IPR036759">
    <property type="entry name" value="TPK_catalytic_sf"/>
</dbReference>
<dbReference type="PANTHER" id="PTHR41299">
    <property type="entry name" value="THIAMINE PYROPHOSPHOKINASE"/>
    <property type="match status" value="1"/>
</dbReference>
<dbReference type="InterPro" id="IPR007373">
    <property type="entry name" value="Thiamin_PyroPKinase_B1-bd"/>
</dbReference>
<keyword evidence="4" id="KW-0067">ATP-binding</keyword>
<accession>A0A1M7Y3K4</accession>
<keyword evidence="2" id="KW-0547">Nucleotide-binding</keyword>
<keyword evidence="3 7" id="KW-0418">Kinase</keyword>
<dbReference type="SUPFAM" id="SSF63862">
    <property type="entry name" value="Thiamin pyrophosphokinase, substrate-binding domain"/>
    <property type="match status" value="1"/>
</dbReference>
<dbReference type="GO" id="GO:0005524">
    <property type="term" value="F:ATP binding"/>
    <property type="evidence" value="ECO:0007669"/>
    <property type="project" value="UniProtKB-KW"/>
</dbReference>
<gene>
    <name evidence="7" type="ORF">SAMN02745220_01613</name>
</gene>
<dbReference type="AlphaFoldDB" id="A0A1M7Y3K4"/>
<dbReference type="Proteomes" id="UP000184603">
    <property type="component" value="Unassembled WGS sequence"/>
</dbReference>
<dbReference type="Pfam" id="PF04265">
    <property type="entry name" value="TPK_B1_binding"/>
    <property type="match status" value="1"/>
</dbReference>
<keyword evidence="8" id="KW-1185">Reference proteome</keyword>
<keyword evidence="1" id="KW-0808">Transferase</keyword>
<dbReference type="EMBL" id="FRFE01000006">
    <property type="protein sequence ID" value="SHO46729.1"/>
    <property type="molecule type" value="Genomic_DNA"/>
</dbReference>
<proteinExistence type="predicted"/>
<dbReference type="InterPro" id="IPR053149">
    <property type="entry name" value="TPK"/>
</dbReference>
<reference evidence="7 8" key="1">
    <citation type="submission" date="2016-12" db="EMBL/GenBank/DDBJ databases">
        <authorList>
            <person name="Song W.-J."/>
            <person name="Kurnit D.M."/>
        </authorList>
    </citation>
    <scope>NUCLEOTIDE SEQUENCE [LARGE SCALE GENOMIC DNA]</scope>
    <source>
        <strain evidence="7 8">DSM 18488</strain>
    </source>
</reference>
<dbReference type="GO" id="GO:0009229">
    <property type="term" value="P:thiamine diphosphate biosynthetic process"/>
    <property type="evidence" value="ECO:0007669"/>
    <property type="project" value="InterPro"/>
</dbReference>
<dbReference type="PANTHER" id="PTHR41299:SF1">
    <property type="entry name" value="THIAMINE PYROPHOSPHOKINASE"/>
    <property type="match status" value="1"/>
</dbReference>
<dbReference type="EC" id="2.7.6.2" evidence="5"/>
<evidence type="ECO:0000313" key="8">
    <source>
        <dbReference type="Proteomes" id="UP000184603"/>
    </source>
</evidence>
<dbReference type="CDD" id="cd07995">
    <property type="entry name" value="TPK"/>
    <property type="match status" value="1"/>
</dbReference>
<dbReference type="OrthoDB" id="7057856at2"/>
<evidence type="ECO:0000313" key="7">
    <source>
        <dbReference type="EMBL" id="SHO46729.1"/>
    </source>
</evidence>
<evidence type="ECO:0000256" key="2">
    <source>
        <dbReference type="ARBA" id="ARBA00022741"/>
    </source>
</evidence>
<dbReference type="SMART" id="SM00983">
    <property type="entry name" value="TPK_B1_binding"/>
    <property type="match status" value="1"/>
</dbReference>
<feature type="domain" description="Thiamin pyrophosphokinase thiamin-binding" evidence="6">
    <location>
        <begin position="141"/>
        <end position="207"/>
    </location>
</feature>
<evidence type="ECO:0000256" key="4">
    <source>
        <dbReference type="ARBA" id="ARBA00022840"/>
    </source>
</evidence>
<dbReference type="InterPro" id="IPR006282">
    <property type="entry name" value="Thi_PPkinase"/>
</dbReference>
<dbReference type="NCBIfam" id="TIGR01378">
    <property type="entry name" value="thi_PPkinase"/>
    <property type="match status" value="1"/>
</dbReference>
<evidence type="ECO:0000259" key="6">
    <source>
        <dbReference type="SMART" id="SM00983"/>
    </source>
</evidence>
<name>A0A1M7Y3K4_9BACT</name>
<dbReference type="RefSeq" id="WP_073612938.1">
    <property type="nucleotide sequence ID" value="NZ_FRFE01000006.1"/>
</dbReference>
<dbReference type="SUPFAM" id="SSF63999">
    <property type="entry name" value="Thiamin pyrophosphokinase, catalytic domain"/>
    <property type="match status" value="1"/>
</dbReference>